<protein>
    <submittedName>
        <fullName evidence="2">Uncharacterized protein</fullName>
    </submittedName>
</protein>
<accession>A0ABQ9IJ26</accession>
<evidence type="ECO:0000313" key="2">
    <source>
        <dbReference type="EMBL" id="KAJ8896452.1"/>
    </source>
</evidence>
<comment type="caution">
    <text evidence="2">The sequence shown here is derived from an EMBL/GenBank/DDBJ whole genome shotgun (WGS) entry which is preliminary data.</text>
</comment>
<organism evidence="2 3">
    <name type="scientific">Dryococelus australis</name>
    <dbReference type="NCBI Taxonomy" id="614101"/>
    <lineage>
        <taxon>Eukaryota</taxon>
        <taxon>Metazoa</taxon>
        <taxon>Ecdysozoa</taxon>
        <taxon>Arthropoda</taxon>
        <taxon>Hexapoda</taxon>
        <taxon>Insecta</taxon>
        <taxon>Pterygota</taxon>
        <taxon>Neoptera</taxon>
        <taxon>Polyneoptera</taxon>
        <taxon>Phasmatodea</taxon>
        <taxon>Verophasmatodea</taxon>
        <taxon>Anareolatae</taxon>
        <taxon>Phasmatidae</taxon>
        <taxon>Eurycanthinae</taxon>
        <taxon>Dryococelus</taxon>
    </lineage>
</organism>
<dbReference type="Proteomes" id="UP001159363">
    <property type="component" value="Chromosome 1"/>
</dbReference>
<dbReference type="EMBL" id="JARBHB010000001">
    <property type="protein sequence ID" value="KAJ8896452.1"/>
    <property type="molecule type" value="Genomic_DNA"/>
</dbReference>
<evidence type="ECO:0000256" key="1">
    <source>
        <dbReference type="SAM" id="MobiDB-lite"/>
    </source>
</evidence>
<sequence length="611" mass="69068">MKWTIRFRRDIYHLQNTIENLKIFMKNPEGGRKPRKLGVSRHNRESWKVCRKRRTMTRMRTRTRRRTSKANGHSTWVEHLPESGGPTWQTLHVSLSHHTLRCPIAPANNQITKNDGATLACKGEETGVPRENQASGIVQHDSHMRKSGSEPGSPWWEASVLATHHPIFKLAHLDTYNRLGHTAVDRATSRPHGIDLCHHPGRHESAKTSCTNEGTALTGATNTNLNENTIANLCMSTYKLDCVHYISAQGFDFDAMLCITGVMLEFLMDYDMHIFVENGIRGGVPSASNYKRPRPQCTACGKKHLWGKFPVYHKQYHKCDKYNHFRYMCSNSQKRGEVVYAEDGTFRIESLLTHHENLEWWEQAYFDTNPRAVAESMHFLAPWDRLRQRPTRYIWLSDGKKGSTHLATDVCDYDDAEAELSDRASEGIREEVSTSGNDSTFLCNHTAGTMYGRGRKWSRCTGGSHIDTAYKPLDRMCSITITKSGYAFATLAWALALPTSWCRVVEADVKDVRNELRFAHLGNPLSRHSMLSADEYSPMVEGSICCAAAAVGVAVLWVAAAAELRMHDHKQCTWHTKRCGRASSGGVVKTDVPPQTRRCCFCWANDVGDVD</sequence>
<proteinExistence type="predicted"/>
<feature type="region of interest" description="Disordered" evidence="1">
    <location>
        <begin position="61"/>
        <end position="81"/>
    </location>
</feature>
<reference evidence="2 3" key="1">
    <citation type="submission" date="2023-02" db="EMBL/GenBank/DDBJ databases">
        <title>LHISI_Scaffold_Assembly.</title>
        <authorList>
            <person name="Stuart O.P."/>
            <person name="Cleave R."/>
            <person name="Magrath M.J.L."/>
            <person name="Mikheyev A.S."/>
        </authorList>
    </citation>
    <scope>NUCLEOTIDE SEQUENCE [LARGE SCALE GENOMIC DNA]</scope>
    <source>
        <strain evidence="2">Daus_M_001</strain>
        <tissue evidence="2">Leg muscle</tissue>
    </source>
</reference>
<gene>
    <name evidence="2" type="ORF">PR048_001796</name>
</gene>
<evidence type="ECO:0000313" key="3">
    <source>
        <dbReference type="Proteomes" id="UP001159363"/>
    </source>
</evidence>
<name>A0ABQ9IJ26_9NEOP</name>
<keyword evidence="3" id="KW-1185">Reference proteome</keyword>